<gene>
    <name evidence="2" type="ORF">A3H61_02625</name>
</gene>
<feature type="region of interest" description="Disordered" evidence="1">
    <location>
        <begin position="14"/>
        <end position="34"/>
    </location>
</feature>
<protein>
    <submittedName>
        <fullName evidence="2">Uncharacterized protein</fullName>
    </submittedName>
</protein>
<dbReference type="Proteomes" id="UP000178315">
    <property type="component" value="Unassembled WGS sequence"/>
</dbReference>
<proteinExistence type="predicted"/>
<sequence>MFETLISEQFKLKEEDNRQKERRSANFDGCKPSQETKPNFDFGALLSRIRFDDLRAVFLDKIKNLGFESCMPKLVL</sequence>
<comment type="caution">
    <text evidence="2">The sequence shown here is derived from an EMBL/GenBank/DDBJ whole genome shotgun (WGS) entry which is preliminary data.</text>
</comment>
<dbReference type="AlphaFoldDB" id="A0A1G2A8C3"/>
<evidence type="ECO:0000256" key="1">
    <source>
        <dbReference type="SAM" id="MobiDB-lite"/>
    </source>
</evidence>
<organism evidence="2 3">
    <name type="scientific">Candidatus Jacksonbacteria bacterium RIFCSPLOWO2_02_FULL_44_20</name>
    <dbReference type="NCBI Taxonomy" id="1798460"/>
    <lineage>
        <taxon>Bacteria</taxon>
        <taxon>Candidatus Jacksoniibacteriota</taxon>
    </lineage>
</organism>
<accession>A0A1G2A8C3</accession>
<reference evidence="2 3" key="1">
    <citation type="journal article" date="2016" name="Nat. Commun.">
        <title>Thousands of microbial genomes shed light on interconnected biogeochemical processes in an aquifer system.</title>
        <authorList>
            <person name="Anantharaman K."/>
            <person name="Brown C.T."/>
            <person name="Hug L.A."/>
            <person name="Sharon I."/>
            <person name="Castelle C.J."/>
            <person name="Probst A.J."/>
            <person name="Thomas B.C."/>
            <person name="Singh A."/>
            <person name="Wilkins M.J."/>
            <person name="Karaoz U."/>
            <person name="Brodie E.L."/>
            <person name="Williams K.H."/>
            <person name="Hubbard S.S."/>
            <person name="Banfield J.F."/>
        </authorList>
    </citation>
    <scope>NUCLEOTIDE SEQUENCE [LARGE SCALE GENOMIC DNA]</scope>
</reference>
<name>A0A1G2A8C3_9BACT</name>
<evidence type="ECO:0000313" key="3">
    <source>
        <dbReference type="Proteomes" id="UP000178315"/>
    </source>
</evidence>
<evidence type="ECO:0000313" key="2">
    <source>
        <dbReference type="EMBL" id="OGY72909.1"/>
    </source>
</evidence>
<feature type="compositionally biased region" description="Basic and acidic residues" evidence="1">
    <location>
        <begin position="14"/>
        <end position="25"/>
    </location>
</feature>
<dbReference type="EMBL" id="MHJU01000021">
    <property type="protein sequence ID" value="OGY72909.1"/>
    <property type="molecule type" value="Genomic_DNA"/>
</dbReference>